<gene>
    <name evidence="4" type="primary">LOC114345732</name>
</gene>
<dbReference type="Pfam" id="PF00188">
    <property type="entry name" value="CAP"/>
    <property type="match status" value="1"/>
</dbReference>
<dbReference type="SUPFAM" id="SSF55797">
    <property type="entry name" value="PR-1-like"/>
    <property type="match status" value="1"/>
</dbReference>
<keyword evidence="2" id="KW-0964">Secreted</keyword>
<name>A0A6P7GS00_DIAVI</name>
<reference evidence="4" key="1">
    <citation type="submission" date="2025-08" db="UniProtKB">
        <authorList>
            <consortium name="RefSeq"/>
        </authorList>
    </citation>
    <scope>IDENTIFICATION</scope>
    <source>
        <tissue evidence="4">Whole insect</tissue>
    </source>
</reference>
<evidence type="ECO:0000259" key="3">
    <source>
        <dbReference type="Pfam" id="PF00188"/>
    </source>
</evidence>
<evidence type="ECO:0000313" key="4">
    <source>
        <dbReference type="RefSeq" id="XP_028152319.1"/>
    </source>
</evidence>
<accession>A0A6P7GS00</accession>
<dbReference type="RefSeq" id="XP_028152319.1">
    <property type="nucleotide sequence ID" value="XM_028296518.1"/>
</dbReference>
<proteinExistence type="predicted"/>
<evidence type="ECO:0000256" key="2">
    <source>
        <dbReference type="ARBA" id="ARBA00022525"/>
    </source>
</evidence>
<dbReference type="AlphaFoldDB" id="A0A6P7GS00"/>
<feature type="non-terminal residue" evidence="4">
    <location>
        <position position="158"/>
    </location>
</feature>
<feature type="domain" description="SCP" evidence="3">
    <location>
        <begin position="71"/>
        <end position="118"/>
    </location>
</feature>
<comment type="subcellular location">
    <subcellularLocation>
        <location evidence="1">Secreted</location>
    </subcellularLocation>
</comment>
<dbReference type="InterPro" id="IPR035940">
    <property type="entry name" value="CAP_sf"/>
</dbReference>
<protein>
    <submittedName>
        <fullName evidence="4">Venom allergen 5-like</fullName>
    </submittedName>
</protein>
<dbReference type="GO" id="GO:0005576">
    <property type="term" value="C:extracellular region"/>
    <property type="evidence" value="ECO:0007669"/>
    <property type="project" value="UniProtKB-SubCell"/>
</dbReference>
<dbReference type="PROSITE" id="PS01010">
    <property type="entry name" value="CRISP_2"/>
    <property type="match status" value="1"/>
</dbReference>
<dbReference type="Gene3D" id="3.40.33.10">
    <property type="entry name" value="CAP"/>
    <property type="match status" value="1"/>
</dbReference>
<dbReference type="InterPro" id="IPR018244">
    <property type="entry name" value="Allrgn_V5/Tpx1_CS"/>
</dbReference>
<evidence type="ECO:0000256" key="1">
    <source>
        <dbReference type="ARBA" id="ARBA00004613"/>
    </source>
</evidence>
<dbReference type="InterPro" id="IPR014044">
    <property type="entry name" value="CAP_dom"/>
</dbReference>
<organism evidence="4">
    <name type="scientific">Diabrotica virgifera virgifera</name>
    <name type="common">western corn rootworm</name>
    <dbReference type="NCBI Taxonomy" id="50390"/>
    <lineage>
        <taxon>Eukaryota</taxon>
        <taxon>Metazoa</taxon>
        <taxon>Ecdysozoa</taxon>
        <taxon>Arthropoda</taxon>
        <taxon>Hexapoda</taxon>
        <taxon>Insecta</taxon>
        <taxon>Pterygota</taxon>
        <taxon>Neoptera</taxon>
        <taxon>Endopterygota</taxon>
        <taxon>Coleoptera</taxon>
        <taxon>Polyphaga</taxon>
        <taxon>Cucujiformia</taxon>
        <taxon>Chrysomeloidea</taxon>
        <taxon>Chrysomelidae</taxon>
        <taxon>Galerucinae</taxon>
        <taxon>Diabroticina</taxon>
        <taxon>Diabroticites</taxon>
        <taxon>Diabrotica</taxon>
    </lineage>
</organism>
<sequence>MVAFRYIGRCTRALGAANLCKVPLFIAGFIDGFPRQFLLGCIGPPQKKHLCPDLEELALELVAVVTVTSSEFVRDLCDSNLKTNVTDFTQLIWARTYRIGCAISKNITSNTYYMACNYGREGNVPEKQVYRRGDPCSRCQWATTCNEKYTSLCGEADE</sequence>
<dbReference type="InParanoid" id="A0A6P7GS00"/>